<keyword evidence="6 7" id="KW-0472">Membrane</keyword>
<evidence type="ECO:0000256" key="5">
    <source>
        <dbReference type="ARBA" id="ARBA00022989"/>
    </source>
</evidence>
<organism evidence="8 9">
    <name type="scientific">Clostridium oryzae</name>
    <dbReference type="NCBI Taxonomy" id="1450648"/>
    <lineage>
        <taxon>Bacteria</taxon>
        <taxon>Bacillati</taxon>
        <taxon>Bacillota</taxon>
        <taxon>Clostridia</taxon>
        <taxon>Eubacteriales</taxon>
        <taxon>Clostridiaceae</taxon>
        <taxon>Clostridium</taxon>
    </lineage>
</organism>
<reference evidence="8 9" key="1">
    <citation type="submission" date="2017-03" db="EMBL/GenBank/DDBJ databases">
        <title>Genome sequence of Clostridium oryzae DSM 28571.</title>
        <authorList>
            <person name="Poehlein A."/>
            <person name="Daniel R."/>
        </authorList>
    </citation>
    <scope>NUCLEOTIDE SEQUENCE [LARGE SCALE GENOMIC DNA]</scope>
    <source>
        <strain evidence="8 9">DSM 28571</strain>
    </source>
</reference>
<dbReference type="GO" id="GO:0015297">
    <property type="term" value="F:antiporter activity"/>
    <property type="evidence" value="ECO:0007669"/>
    <property type="project" value="InterPro"/>
</dbReference>
<keyword evidence="5 7" id="KW-1133">Transmembrane helix</keyword>
<dbReference type="InterPro" id="IPR002528">
    <property type="entry name" value="MATE_fam"/>
</dbReference>
<dbReference type="PANTHER" id="PTHR42925">
    <property type="entry name" value="MULTIDRUG AND TOXIN EFFLUX PROTEIN MATE FAMILY"/>
    <property type="match status" value="1"/>
</dbReference>
<sequence length="453" mass="50648">MVFFNNDSNKNFFKQIIKIGLPITIQNLVLSSLNLIDTVIIGGLGEVSIASVGLANQYFFLLDLLLFGTVSGASIFTAQYWGKKDIKNIKRILGLCLITTILISFIFMLLALLNSEYIISLFSKDTNVIRLGGQYLKIICLSYVVTAITFSFSLNLRSIGYVKTPMIISIIALLINTLLNYILVYGINGYFKFGVKGSAIATLIARCLEMILMISVVYIKRYPLASTLRELLDLSSYFVKRFFRVSIPVILNESIWALGITVYAAVYAHMGTKVIASTNIVGLIEKIAMVIFYGLGNSAAVMIGNKIGEKDEKSAYDYAIKFIILSPVLGLIMGFILYFAAPHLLVAFNVSRTVHIYVVKLLHIMSFFLWIKIFNYTNVVGILRSGGDTKFCLFLDVGGMWLIGVPLVCFAGLYLHLPIYTVYIFVYLEEVVKFIIGLPRITSKKWINNLVSH</sequence>
<accession>A0A1V4IGT3</accession>
<proteinExistence type="predicted"/>
<evidence type="ECO:0000256" key="1">
    <source>
        <dbReference type="ARBA" id="ARBA00004651"/>
    </source>
</evidence>
<evidence type="ECO:0000256" key="7">
    <source>
        <dbReference type="SAM" id="Phobius"/>
    </source>
</evidence>
<feature type="transmembrane region" description="Helical" evidence="7">
    <location>
        <begin position="92"/>
        <end position="114"/>
    </location>
</feature>
<dbReference type="CDD" id="cd13134">
    <property type="entry name" value="MATE_like_8"/>
    <property type="match status" value="1"/>
</dbReference>
<evidence type="ECO:0000256" key="6">
    <source>
        <dbReference type="ARBA" id="ARBA00023136"/>
    </source>
</evidence>
<feature type="transmembrane region" description="Helical" evidence="7">
    <location>
        <begin position="58"/>
        <end position="80"/>
    </location>
</feature>
<dbReference type="GO" id="GO:0042910">
    <property type="term" value="F:xenobiotic transmembrane transporter activity"/>
    <property type="evidence" value="ECO:0007669"/>
    <property type="project" value="InterPro"/>
</dbReference>
<dbReference type="STRING" id="1450648.CLORY_34200"/>
<dbReference type="Proteomes" id="UP000190080">
    <property type="component" value="Unassembled WGS sequence"/>
</dbReference>
<keyword evidence="3" id="KW-1003">Cell membrane</keyword>
<evidence type="ECO:0000313" key="9">
    <source>
        <dbReference type="Proteomes" id="UP000190080"/>
    </source>
</evidence>
<dbReference type="EMBL" id="MZGV01000049">
    <property type="protein sequence ID" value="OPJ59192.1"/>
    <property type="molecule type" value="Genomic_DNA"/>
</dbReference>
<feature type="transmembrane region" description="Helical" evidence="7">
    <location>
        <begin position="199"/>
        <end position="219"/>
    </location>
</feature>
<feature type="transmembrane region" description="Helical" evidence="7">
    <location>
        <begin position="420"/>
        <end position="438"/>
    </location>
</feature>
<feature type="transmembrane region" description="Helical" evidence="7">
    <location>
        <begin position="134"/>
        <end position="154"/>
    </location>
</feature>
<dbReference type="AlphaFoldDB" id="A0A1V4IGT3"/>
<feature type="transmembrane region" description="Helical" evidence="7">
    <location>
        <begin position="287"/>
        <end position="307"/>
    </location>
</feature>
<feature type="transmembrane region" description="Helical" evidence="7">
    <location>
        <begin position="319"/>
        <end position="341"/>
    </location>
</feature>
<dbReference type="GO" id="GO:0005886">
    <property type="term" value="C:plasma membrane"/>
    <property type="evidence" value="ECO:0007669"/>
    <property type="project" value="UniProtKB-SubCell"/>
</dbReference>
<feature type="transmembrane region" description="Helical" evidence="7">
    <location>
        <begin position="391"/>
        <end position="414"/>
    </location>
</feature>
<name>A0A1V4IGT3_9CLOT</name>
<dbReference type="NCBIfam" id="TIGR00797">
    <property type="entry name" value="matE"/>
    <property type="match status" value="1"/>
</dbReference>
<dbReference type="Pfam" id="PF01554">
    <property type="entry name" value="MatE"/>
    <property type="match status" value="2"/>
</dbReference>
<keyword evidence="4 7" id="KW-0812">Transmembrane</keyword>
<evidence type="ECO:0000256" key="4">
    <source>
        <dbReference type="ARBA" id="ARBA00022692"/>
    </source>
</evidence>
<dbReference type="PIRSF" id="PIRSF006603">
    <property type="entry name" value="DinF"/>
    <property type="match status" value="1"/>
</dbReference>
<dbReference type="InterPro" id="IPR048279">
    <property type="entry name" value="MdtK-like"/>
</dbReference>
<keyword evidence="9" id="KW-1185">Reference proteome</keyword>
<feature type="transmembrane region" description="Helical" evidence="7">
    <location>
        <begin position="166"/>
        <end position="187"/>
    </location>
</feature>
<evidence type="ECO:0000313" key="8">
    <source>
        <dbReference type="EMBL" id="OPJ59192.1"/>
    </source>
</evidence>
<evidence type="ECO:0000256" key="2">
    <source>
        <dbReference type="ARBA" id="ARBA00022448"/>
    </source>
</evidence>
<gene>
    <name evidence="8" type="primary">norM_2</name>
    <name evidence="8" type="ORF">CLORY_34200</name>
</gene>
<comment type="subcellular location">
    <subcellularLocation>
        <location evidence="1">Cell membrane</location>
        <topology evidence="1">Multi-pass membrane protein</topology>
    </subcellularLocation>
</comment>
<protein>
    <submittedName>
        <fullName evidence="8">Multidrug resistance protein NorM</fullName>
    </submittedName>
</protein>
<dbReference type="PANTHER" id="PTHR42925:SF2">
    <property type="entry name" value="NA+ DRIVEN MULTIDRUG EFFLUX PUMP"/>
    <property type="match status" value="1"/>
</dbReference>
<dbReference type="OrthoDB" id="9780160at2"/>
<comment type="caution">
    <text evidence="8">The sequence shown here is derived from an EMBL/GenBank/DDBJ whole genome shotgun (WGS) entry which is preliminary data.</text>
</comment>
<keyword evidence="2" id="KW-0813">Transport</keyword>
<dbReference type="InterPro" id="IPR047135">
    <property type="entry name" value="YsiQ"/>
</dbReference>
<feature type="transmembrane region" description="Helical" evidence="7">
    <location>
        <begin position="245"/>
        <end position="267"/>
    </location>
</feature>
<evidence type="ECO:0000256" key="3">
    <source>
        <dbReference type="ARBA" id="ARBA00022475"/>
    </source>
</evidence>
<dbReference type="RefSeq" id="WP_079426721.1">
    <property type="nucleotide sequence ID" value="NZ_MZGV01000049.1"/>
</dbReference>